<proteinExistence type="inferred from homology"/>
<comment type="similarity">
    <text evidence="1">Belongs to the ATP-dependent AMP-binding enzyme family.</text>
</comment>
<dbReference type="RefSeq" id="WP_342882836.1">
    <property type="nucleotide sequence ID" value="NZ_JBBMQS010000021.1"/>
</dbReference>
<accession>A0ABU9T276</accession>
<keyword evidence="2 7" id="KW-0436">Ligase</keyword>
<feature type="domain" description="AMP-binding enzyme C-terminal" evidence="6">
    <location>
        <begin position="456"/>
        <end position="530"/>
    </location>
</feature>
<dbReference type="Pfam" id="PF00501">
    <property type="entry name" value="AMP-binding"/>
    <property type="match status" value="1"/>
</dbReference>
<dbReference type="CDD" id="cd12119">
    <property type="entry name" value="ttLC_FACS_AlkK_like"/>
    <property type="match status" value="1"/>
</dbReference>
<dbReference type="InterPro" id="IPR000873">
    <property type="entry name" value="AMP-dep_synth/lig_dom"/>
</dbReference>
<keyword evidence="4" id="KW-0443">Lipid metabolism</keyword>
<comment type="caution">
    <text evidence="7">The sequence shown here is derived from an EMBL/GenBank/DDBJ whole genome shotgun (WGS) entry which is preliminary data.</text>
</comment>
<dbReference type="SUPFAM" id="SSF56801">
    <property type="entry name" value="Acetyl-CoA synthetase-like"/>
    <property type="match status" value="1"/>
</dbReference>
<evidence type="ECO:0000256" key="4">
    <source>
        <dbReference type="ARBA" id="ARBA00023098"/>
    </source>
</evidence>
<dbReference type="EC" id="6.2.1.3" evidence="7"/>
<dbReference type="InterPro" id="IPR045851">
    <property type="entry name" value="AMP-bd_C_sf"/>
</dbReference>
<dbReference type="Pfam" id="PF13193">
    <property type="entry name" value="AMP-binding_C"/>
    <property type="match status" value="1"/>
</dbReference>
<evidence type="ECO:0000313" key="7">
    <source>
        <dbReference type="EMBL" id="MEM5499859.1"/>
    </source>
</evidence>
<dbReference type="Gene3D" id="3.30.300.30">
    <property type="match status" value="1"/>
</dbReference>
<protein>
    <submittedName>
        <fullName evidence="7">Long-chain-fatty-acid--CoA ligase</fullName>
        <ecNumber evidence="7">6.2.1.3</ecNumber>
    </submittedName>
</protein>
<evidence type="ECO:0000259" key="5">
    <source>
        <dbReference type="Pfam" id="PF00501"/>
    </source>
</evidence>
<dbReference type="InterPro" id="IPR020845">
    <property type="entry name" value="AMP-binding_CS"/>
</dbReference>
<dbReference type="Gene3D" id="3.40.50.12780">
    <property type="entry name" value="N-terminal domain of ligase-like"/>
    <property type="match status" value="1"/>
</dbReference>
<dbReference type="PROSITE" id="PS00455">
    <property type="entry name" value="AMP_BINDING"/>
    <property type="match status" value="1"/>
</dbReference>
<dbReference type="NCBIfam" id="NF004837">
    <property type="entry name" value="PRK06187.1"/>
    <property type="match status" value="1"/>
</dbReference>
<evidence type="ECO:0000313" key="8">
    <source>
        <dbReference type="Proteomes" id="UP001461163"/>
    </source>
</evidence>
<organism evidence="7 8">
    <name type="scientific">Paraglaciecola mesophila</name>
    <dbReference type="NCBI Taxonomy" id="197222"/>
    <lineage>
        <taxon>Bacteria</taxon>
        <taxon>Pseudomonadati</taxon>
        <taxon>Pseudomonadota</taxon>
        <taxon>Gammaproteobacteria</taxon>
        <taxon>Alteromonadales</taxon>
        <taxon>Alteromonadaceae</taxon>
        <taxon>Paraglaciecola</taxon>
    </lineage>
</organism>
<dbReference type="PANTHER" id="PTHR43859:SF4">
    <property type="entry name" value="BUTANOATE--COA LIGASE AAE1-RELATED"/>
    <property type="match status" value="1"/>
</dbReference>
<reference evidence="7 8" key="1">
    <citation type="submission" date="2024-03" db="EMBL/GenBank/DDBJ databases">
        <title>Community enrichment and isolation of bacterial strains for fucoidan degradation.</title>
        <authorList>
            <person name="Sichert A."/>
        </authorList>
    </citation>
    <scope>NUCLEOTIDE SEQUENCE [LARGE SCALE GENOMIC DNA]</scope>
    <source>
        <strain evidence="7 8">AS12</strain>
    </source>
</reference>
<keyword evidence="8" id="KW-1185">Reference proteome</keyword>
<dbReference type="Proteomes" id="UP001461163">
    <property type="component" value="Unassembled WGS sequence"/>
</dbReference>
<dbReference type="EMBL" id="JBBMQS010000021">
    <property type="protein sequence ID" value="MEM5499859.1"/>
    <property type="molecule type" value="Genomic_DNA"/>
</dbReference>
<evidence type="ECO:0000259" key="6">
    <source>
        <dbReference type="Pfam" id="PF13193"/>
    </source>
</evidence>
<evidence type="ECO:0000256" key="3">
    <source>
        <dbReference type="ARBA" id="ARBA00022832"/>
    </source>
</evidence>
<dbReference type="PANTHER" id="PTHR43859">
    <property type="entry name" value="ACYL-ACTIVATING ENZYME"/>
    <property type="match status" value="1"/>
</dbReference>
<feature type="domain" description="AMP-dependent synthetase/ligase" evidence="5">
    <location>
        <begin position="19"/>
        <end position="401"/>
    </location>
</feature>
<keyword evidence="3" id="KW-0276">Fatty acid metabolism</keyword>
<evidence type="ECO:0000256" key="2">
    <source>
        <dbReference type="ARBA" id="ARBA00022598"/>
    </source>
</evidence>
<evidence type="ECO:0000256" key="1">
    <source>
        <dbReference type="ARBA" id="ARBA00006432"/>
    </source>
</evidence>
<dbReference type="InterPro" id="IPR042099">
    <property type="entry name" value="ANL_N_sf"/>
</dbReference>
<sequence>MQSLMMNSQLMISNILKHAEKNYSKREIVSVTADNPRHRYTYQDLAVRTRKLANALESLGAKFGDRIGTLAWNDYRHLELYYAVSGSGMVCHTINPKLFPEQVNYIINHAEDRFIFVDVLVMPLVEALAAHLPKVEAFIVLTNKVNMPQTTLENVLCYEELIADQSSDFEWPEFDENTASGMCYTSGTTGNPKGVVYSHRSTLLHAYAGALPDVTNASGRETVLPVVPMFHVNAWGLPYATIMTGAKLVMPGPKMGDGETLQDLIETENVTFSSGVPTIWLALLDYLDKSGKKVTSLSRVTVGGAACPRAIIVRFKDNHDTMVYQGWGMTETSPLGTFFGLQPGMEDYTDEQITDLQTMQGRGVFGVEMRIVDEDNNELPWDGVAFGALKVRGPWVIRGYYGMSQTPGEEGCPVDDKGWFDTGDVATINADGYMQITDRTKDVIKSGGEWVSSIDIENAAVSHPHIAEAAAIGRYHPKWTERPLLIAVRKADREASSSDILKFLADKLHKWSLPDDVVFVDELPHTATGKLNKLALRKAFEDYEFPEPVNIQK</sequence>
<gene>
    <name evidence="7" type="ORF">WNY77_20795</name>
</gene>
<dbReference type="GO" id="GO:0004467">
    <property type="term" value="F:long-chain fatty acid-CoA ligase activity"/>
    <property type="evidence" value="ECO:0007669"/>
    <property type="project" value="UniProtKB-EC"/>
</dbReference>
<name>A0ABU9T276_9ALTE</name>
<dbReference type="InterPro" id="IPR025110">
    <property type="entry name" value="AMP-bd_C"/>
</dbReference>